<dbReference type="GO" id="GO:0016567">
    <property type="term" value="P:protein ubiquitination"/>
    <property type="evidence" value="ECO:0007669"/>
    <property type="project" value="TreeGrafter"/>
</dbReference>
<keyword evidence="1" id="KW-0479">Metal-binding</keyword>
<evidence type="ECO:0000256" key="4">
    <source>
        <dbReference type="PROSITE-ProRule" id="PRU00175"/>
    </source>
</evidence>
<name>A0A9P4JSR4_9PLEO</name>
<evidence type="ECO:0000256" key="1">
    <source>
        <dbReference type="ARBA" id="ARBA00022723"/>
    </source>
</evidence>
<organism evidence="7 8">
    <name type="scientific">Delitschia confertaspora ATCC 74209</name>
    <dbReference type="NCBI Taxonomy" id="1513339"/>
    <lineage>
        <taxon>Eukaryota</taxon>
        <taxon>Fungi</taxon>
        <taxon>Dikarya</taxon>
        <taxon>Ascomycota</taxon>
        <taxon>Pezizomycotina</taxon>
        <taxon>Dothideomycetes</taxon>
        <taxon>Pleosporomycetidae</taxon>
        <taxon>Pleosporales</taxon>
        <taxon>Delitschiaceae</taxon>
        <taxon>Delitschia</taxon>
    </lineage>
</organism>
<dbReference type="PANTHER" id="PTHR45969">
    <property type="entry name" value="RING ZINC FINGER PROTEIN-RELATED"/>
    <property type="match status" value="1"/>
</dbReference>
<sequence>MSKVWTWGDSPNNELGRYYQDFHYQCRKWQGPVDGDCPICEEPLNDSSKNPIRTPECAHDFHAPCLVAWMKENYENPNCPLCRAKLWGQKRTGDAVIRVAEVESQGSLLGANPVGNEDQEGEQEIKELLEMIDMLSDTLKDRRREVETQLAFIQKNERKLRTQQIELERMEQERRKLEMELKTMRIQVQNEKRKL</sequence>
<evidence type="ECO:0000313" key="7">
    <source>
        <dbReference type="EMBL" id="KAF2204632.1"/>
    </source>
</evidence>
<dbReference type="SMART" id="SM00184">
    <property type="entry name" value="RING"/>
    <property type="match status" value="1"/>
</dbReference>
<dbReference type="InterPro" id="IPR013083">
    <property type="entry name" value="Znf_RING/FYVE/PHD"/>
</dbReference>
<feature type="coiled-coil region" evidence="5">
    <location>
        <begin position="125"/>
        <end position="194"/>
    </location>
</feature>
<dbReference type="Pfam" id="PF13639">
    <property type="entry name" value="zf-RING_2"/>
    <property type="match status" value="1"/>
</dbReference>
<keyword evidence="3" id="KW-0862">Zinc</keyword>
<dbReference type="Gene3D" id="3.30.40.10">
    <property type="entry name" value="Zinc/RING finger domain, C3HC4 (zinc finger)"/>
    <property type="match status" value="1"/>
</dbReference>
<keyword evidence="8" id="KW-1185">Reference proteome</keyword>
<dbReference type="CDD" id="cd16448">
    <property type="entry name" value="RING-H2"/>
    <property type="match status" value="1"/>
</dbReference>
<dbReference type="OrthoDB" id="5396564at2759"/>
<evidence type="ECO:0000256" key="2">
    <source>
        <dbReference type="ARBA" id="ARBA00022771"/>
    </source>
</evidence>
<dbReference type="PANTHER" id="PTHR45969:SF69">
    <property type="entry name" value="FINGER DOMAIN PROTEIN, PUTATIVE (AFU_ORTHOLOGUE AFUA_3G12190)-RELATED"/>
    <property type="match status" value="1"/>
</dbReference>
<reference evidence="7" key="1">
    <citation type="journal article" date="2020" name="Stud. Mycol.">
        <title>101 Dothideomycetes genomes: a test case for predicting lifestyles and emergence of pathogens.</title>
        <authorList>
            <person name="Haridas S."/>
            <person name="Albert R."/>
            <person name="Binder M."/>
            <person name="Bloem J."/>
            <person name="Labutti K."/>
            <person name="Salamov A."/>
            <person name="Andreopoulos B."/>
            <person name="Baker S."/>
            <person name="Barry K."/>
            <person name="Bills G."/>
            <person name="Bluhm B."/>
            <person name="Cannon C."/>
            <person name="Castanera R."/>
            <person name="Culley D."/>
            <person name="Daum C."/>
            <person name="Ezra D."/>
            <person name="Gonzalez J."/>
            <person name="Henrissat B."/>
            <person name="Kuo A."/>
            <person name="Liang C."/>
            <person name="Lipzen A."/>
            <person name="Lutzoni F."/>
            <person name="Magnuson J."/>
            <person name="Mondo S."/>
            <person name="Nolan M."/>
            <person name="Ohm R."/>
            <person name="Pangilinan J."/>
            <person name="Park H.-J."/>
            <person name="Ramirez L."/>
            <person name="Alfaro M."/>
            <person name="Sun H."/>
            <person name="Tritt A."/>
            <person name="Yoshinaga Y."/>
            <person name="Zwiers L.-H."/>
            <person name="Turgeon B."/>
            <person name="Goodwin S."/>
            <person name="Spatafora J."/>
            <person name="Crous P."/>
            <person name="Grigoriev I."/>
        </authorList>
    </citation>
    <scope>NUCLEOTIDE SEQUENCE</scope>
    <source>
        <strain evidence="7">ATCC 74209</strain>
    </source>
</reference>
<feature type="domain" description="RING-type" evidence="6">
    <location>
        <begin position="37"/>
        <end position="83"/>
    </location>
</feature>
<evidence type="ECO:0000313" key="8">
    <source>
        <dbReference type="Proteomes" id="UP000799536"/>
    </source>
</evidence>
<dbReference type="GO" id="GO:0008270">
    <property type="term" value="F:zinc ion binding"/>
    <property type="evidence" value="ECO:0007669"/>
    <property type="project" value="UniProtKB-KW"/>
</dbReference>
<evidence type="ECO:0000256" key="3">
    <source>
        <dbReference type="ARBA" id="ARBA00022833"/>
    </source>
</evidence>
<dbReference type="PROSITE" id="PS50089">
    <property type="entry name" value="ZF_RING_2"/>
    <property type="match status" value="1"/>
</dbReference>
<dbReference type="InterPro" id="IPR001841">
    <property type="entry name" value="Znf_RING"/>
</dbReference>
<protein>
    <recommendedName>
        <fullName evidence="6">RING-type domain-containing protein</fullName>
    </recommendedName>
</protein>
<dbReference type="EMBL" id="ML993872">
    <property type="protein sequence ID" value="KAF2204632.1"/>
    <property type="molecule type" value="Genomic_DNA"/>
</dbReference>
<evidence type="ECO:0000259" key="6">
    <source>
        <dbReference type="PROSITE" id="PS50089"/>
    </source>
</evidence>
<dbReference type="SUPFAM" id="SSF57850">
    <property type="entry name" value="RING/U-box"/>
    <property type="match status" value="1"/>
</dbReference>
<evidence type="ECO:0000256" key="5">
    <source>
        <dbReference type="SAM" id="Coils"/>
    </source>
</evidence>
<proteinExistence type="predicted"/>
<comment type="caution">
    <text evidence="7">The sequence shown here is derived from an EMBL/GenBank/DDBJ whole genome shotgun (WGS) entry which is preliminary data.</text>
</comment>
<dbReference type="GO" id="GO:0061630">
    <property type="term" value="F:ubiquitin protein ligase activity"/>
    <property type="evidence" value="ECO:0007669"/>
    <property type="project" value="TreeGrafter"/>
</dbReference>
<keyword evidence="2 4" id="KW-0863">Zinc-finger</keyword>
<dbReference type="Proteomes" id="UP000799536">
    <property type="component" value="Unassembled WGS sequence"/>
</dbReference>
<keyword evidence="5" id="KW-0175">Coiled coil</keyword>
<gene>
    <name evidence="7" type="ORF">GQ43DRAFT_142161</name>
</gene>
<dbReference type="AlphaFoldDB" id="A0A9P4JSR4"/>
<accession>A0A9P4JSR4</accession>